<comment type="caution">
    <text evidence="1">The sequence shown here is derived from an EMBL/GenBank/DDBJ whole genome shotgun (WGS) entry which is preliminary data.</text>
</comment>
<dbReference type="EMBL" id="BAABGU010000070">
    <property type="protein sequence ID" value="GAA4580891.1"/>
    <property type="molecule type" value="Genomic_DNA"/>
</dbReference>
<name>A0ABP8T3H3_9ACTN</name>
<evidence type="ECO:0008006" key="3">
    <source>
        <dbReference type="Google" id="ProtNLM"/>
    </source>
</evidence>
<organism evidence="1 2">
    <name type="scientific">Micromonospora coerulea</name>
    <dbReference type="NCBI Taxonomy" id="47856"/>
    <lineage>
        <taxon>Bacteria</taxon>
        <taxon>Bacillati</taxon>
        <taxon>Actinomycetota</taxon>
        <taxon>Actinomycetes</taxon>
        <taxon>Micromonosporales</taxon>
        <taxon>Micromonosporaceae</taxon>
        <taxon>Micromonospora</taxon>
    </lineage>
</organism>
<evidence type="ECO:0000313" key="2">
    <source>
        <dbReference type="Proteomes" id="UP001500307"/>
    </source>
</evidence>
<sequence length="104" mass="10917">MRAPGWNRTSGPGVRSTSFVQYGLGNFLWRSDDAYSNDTGVLKVTLHGSAVEKAELAPALISRQTGQPELAHGKDATRISQKYNNLRACAGLAATGSASARPGG</sequence>
<accession>A0ABP8T3H3</accession>
<gene>
    <name evidence="1" type="ORF">GCM10023176_61060</name>
</gene>
<reference evidence="2" key="1">
    <citation type="journal article" date="2019" name="Int. J. Syst. Evol. Microbiol.">
        <title>The Global Catalogue of Microorganisms (GCM) 10K type strain sequencing project: providing services to taxonomists for standard genome sequencing and annotation.</title>
        <authorList>
            <consortium name="The Broad Institute Genomics Platform"/>
            <consortium name="The Broad Institute Genome Sequencing Center for Infectious Disease"/>
            <person name="Wu L."/>
            <person name="Ma J."/>
        </authorList>
    </citation>
    <scope>NUCLEOTIDE SEQUENCE [LARGE SCALE GENOMIC DNA]</scope>
    <source>
        <strain evidence="2">JCM 3175</strain>
    </source>
</reference>
<proteinExistence type="predicted"/>
<dbReference type="RefSeq" id="WP_346125316.1">
    <property type="nucleotide sequence ID" value="NZ_BAABGU010000070.1"/>
</dbReference>
<evidence type="ECO:0000313" key="1">
    <source>
        <dbReference type="EMBL" id="GAA4580891.1"/>
    </source>
</evidence>
<protein>
    <recommendedName>
        <fullName evidence="3">Tn3 transposase DDE domain-containing protein</fullName>
    </recommendedName>
</protein>
<dbReference type="Proteomes" id="UP001500307">
    <property type="component" value="Unassembled WGS sequence"/>
</dbReference>
<keyword evidence="2" id="KW-1185">Reference proteome</keyword>